<dbReference type="Pfam" id="PF01464">
    <property type="entry name" value="SLT"/>
    <property type="match status" value="1"/>
</dbReference>
<keyword evidence="3" id="KW-1185">Reference proteome</keyword>
<accession>E8UUN1</accession>
<protein>
    <submittedName>
        <fullName evidence="2">Lytic transglycosylase catalytic</fullName>
    </submittedName>
</protein>
<dbReference type="KEGG" id="tbo:Thebr_1507"/>
<dbReference type="PANTHER" id="PTHR37423">
    <property type="entry name" value="SOLUBLE LYTIC MUREIN TRANSGLYCOSYLASE-RELATED"/>
    <property type="match status" value="1"/>
</dbReference>
<dbReference type="SUPFAM" id="SSF53955">
    <property type="entry name" value="Lysozyme-like"/>
    <property type="match status" value="1"/>
</dbReference>
<sequence>MRKKVAVIFLILLGLLFTYELNTYYFLKKIYPLKYQNYVVYYAKEYGVDPYLVFAVIKVESNFKSNAISSKNAIGLMQILPETGEWIAKKIGIKNYSNNMLFEPKYNIQMGTWYLSYLLKNFNGNMQLAIAAYNGGSGNVDAWLKDKKFSKDGKQLHAVPFPETNRYIKKVLAVYQMYKFIYETKN</sequence>
<evidence type="ECO:0000259" key="1">
    <source>
        <dbReference type="Pfam" id="PF01464"/>
    </source>
</evidence>
<gene>
    <name evidence="2" type="ordered locus">Thebr_1507</name>
</gene>
<evidence type="ECO:0000313" key="3">
    <source>
        <dbReference type="Proteomes" id="UP000002062"/>
    </source>
</evidence>
<dbReference type="EMBL" id="CP002466">
    <property type="protein sequence ID" value="ADV80073.1"/>
    <property type="molecule type" value="Genomic_DNA"/>
</dbReference>
<dbReference type="InterPro" id="IPR023346">
    <property type="entry name" value="Lysozyme-like_dom_sf"/>
</dbReference>
<evidence type="ECO:0000313" key="2">
    <source>
        <dbReference type="EMBL" id="ADV80073.1"/>
    </source>
</evidence>
<dbReference type="RefSeq" id="WP_003866947.1">
    <property type="nucleotide sequence ID" value="NC_014964.1"/>
</dbReference>
<dbReference type="PANTHER" id="PTHR37423:SF2">
    <property type="entry name" value="MEMBRANE-BOUND LYTIC MUREIN TRANSGLYCOSYLASE C"/>
    <property type="match status" value="1"/>
</dbReference>
<name>E8UUN1_THEBF</name>
<dbReference type="Proteomes" id="UP000002062">
    <property type="component" value="Chromosome"/>
</dbReference>
<dbReference type="Gene3D" id="1.10.530.10">
    <property type="match status" value="1"/>
</dbReference>
<feature type="domain" description="Transglycosylase SLT" evidence="1">
    <location>
        <begin position="39"/>
        <end position="152"/>
    </location>
</feature>
<dbReference type="CDD" id="cd16896">
    <property type="entry name" value="LT_Slt70-like"/>
    <property type="match status" value="1"/>
</dbReference>
<dbReference type="AlphaFoldDB" id="E8UUN1"/>
<reference evidence="2 3" key="1">
    <citation type="submission" date="2011-01" db="EMBL/GenBank/DDBJ databases">
        <title>Complete sequence of Thermoanaerobacter brockii finnii Ako-1.</title>
        <authorList>
            <consortium name="US DOE Joint Genome Institute"/>
            <person name="Lucas S."/>
            <person name="Copeland A."/>
            <person name="Lapidus A."/>
            <person name="Cheng J.-F."/>
            <person name="Goodwin L."/>
            <person name="Pitluck S."/>
            <person name="Chertkov O."/>
            <person name="Munk C."/>
            <person name="Detter J.C."/>
            <person name="Han C."/>
            <person name="Tapia R."/>
            <person name="Land M."/>
            <person name="Hauser L."/>
            <person name="Kyrpides N."/>
            <person name="Ivanova N."/>
            <person name="Mikhailova N."/>
            <person name="Pagani I."/>
            <person name="Hemme C.L."/>
            <person name="Woyke T."/>
        </authorList>
    </citation>
    <scope>NUCLEOTIDE SEQUENCE [LARGE SCALE GENOMIC DNA]</scope>
    <source>
        <strain evidence="3">ATCC 43586 / DSM 3389 / AKO-1</strain>
    </source>
</reference>
<proteinExistence type="predicted"/>
<organism evidence="2 3">
    <name type="scientific">Thermoanaerobacter brockii subsp. finnii (strain ATCC 43586 / DSM 3389 / AKO-1)</name>
    <name type="common">Thermoanaerobacter finnii</name>
    <dbReference type="NCBI Taxonomy" id="509193"/>
    <lineage>
        <taxon>Bacteria</taxon>
        <taxon>Bacillati</taxon>
        <taxon>Bacillota</taxon>
        <taxon>Clostridia</taxon>
        <taxon>Thermoanaerobacterales</taxon>
        <taxon>Thermoanaerobacteraceae</taxon>
        <taxon>Thermoanaerobacter</taxon>
    </lineage>
</organism>
<dbReference type="InterPro" id="IPR008258">
    <property type="entry name" value="Transglycosylase_SLT_dom_1"/>
</dbReference>
<dbReference type="HOGENOM" id="CLU_065765_7_0_9"/>